<organism evidence="2 3">
    <name type="scientific">Geosporobacter subterraneus DSM 17957</name>
    <dbReference type="NCBI Taxonomy" id="1121919"/>
    <lineage>
        <taxon>Bacteria</taxon>
        <taxon>Bacillati</taxon>
        <taxon>Bacillota</taxon>
        <taxon>Clostridia</taxon>
        <taxon>Peptostreptococcales</taxon>
        <taxon>Thermotaleaceae</taxon>
        <taxon>Geosporobacter</taxon>
    </lineage>
</organism>
<dbReference type="STRING" id="1121919.SAMN02745975_01883"/>
<evidence type="ECO:0000256" key="1">
    <source>
        <dbReference type="SAM" id="Phobius"/>
    </source>
</evidence>
<keyword evidence="1" id="KW-0472">Membrane</keyword>
<name>A0A1M6IJ94_9FIRM</name>
<proteinExistence type="predicted"/>
<dbReference type="Proteomes" id="UP000184536">
    <property type="component" value="Unassembled WGS sequence"/>
</dbReference>
<dbReference type="EMBL" id="FQZV01000021">
    <property type="protein sequence ID" value="SHJ34496.1"/>
    <property type="molecule type" value="Genomic_DNA"/>
</dbReference>
<protein>
    <submittedName>
        <fullName evidence="2">Uncharacterized protein</fullName>
    </submittedName>
</protein>
<feature type="transmembrane region" description="Helical" evidence="1">
    <location>
        <begin position="42"/>
        <end position="68"/>
    </location>
</feature>
<gene>
    <name evidence="2" type="ORF">SAMN02745975_01883</name>
</gene>
<sequence length="74" mass="8440">MGEENMLKERDNIIPDFRKHAMTLSEKMICIYDLADDMVDNISGVLIVGVLLLLIYYLVHIPSLALLVSDYVKN</sequence>
<evidence type="ECO:0000313" key="2">
    <source>
        <dbReference type="EMBL" id="SHJ34496.1"/>
    </source>
</evidence>
<keyword evidence="1" id="KW-1133">Transmembrane helix</keyword>
<evidence type="ECO:0000313" key="3">
    <source>
        <dbReference type="Proteomes" id="UP000184536"/>
    </source>
</evidence>
<reference evidence="3" key="1">
    <citation type="submission" date="2016-11" db="EMBL/GenBank/DDBJ databases">
        <authorList>
            <person name="Varghese N."/>
            <person name="Submissions S."/>
        </authorList>
    </citation>
    <scope>NUCLEOTIDE SEQUENCE [LARGE SCALE GENOMIC DNA]</scope>
    <source>
        <strain evidence="3">DSM 17957</strain>
    </source>
</reference>
<keyword evidence="3" id="KW-1185">Reference proteome</keyword>
<keyword evidence="1" id="KW-0812">Transmembrane</keyword>
<accession>A0A1M6IJ94</accession>
<dbReference type="AlphaFoldDB" id="A0A1M6IJ94"/>